<dbReference type="InterPro" id="IPR032710">
    <property type="entry name" value="NTF2-like_dom_sf"/>
</dbReference>
<reference evidence="1" key="1">
    <citation type="submission" date="2023-10" db="EMBL/GenBank/DDBJ databases">
        <authorList>
            <person name="Chen Y."/>
            <person name="Shah S."/>
            <person name="Dougan E. K."/>
            <person name="Thang M."/>
            <person name="Chan C."/>
        </authorList>
    </citation>
    <scope>NUCLEOTIDE SEQUENCE [LARGE SCALE GENOMIC DNA]</scope>
</reference>
<proteinExistence type="predicted"/>
<dbReference type="Proteomes" id="UP001189429">
    <property type="component" value="Unassembled WGS sequence"/>
</dbReference>
<name>A0ABN9URS1_9DINO</name>
<evidence type="ECO:0000313" key="2">
    <source>
        <dbReference type="Proteomes" id="UP001189429"/>
    </source>
</evidence>
<accession>A0ABN9URS1</accession>
<comment type="caution">
    <text evidence="1">The sequence shown here is derived from an EMBL/GenBank/DDBJ whole genome shotgun (WGS) entry which is preliminary data.</text>
</comment>
<dbReference type="SUPFAM" id="SSF54427">
    <property type="entry name" value="NTF2-like"/>
    <property type="match status" value="1"/>
</dbReference>
<protein>
    <recommendedName>
        <fullName evidence="3">SnoaL-like domain-containing protein</fullName>
    </recommendedName>
</protein>
<keyword evidence="2" id="KW-1185">Reference proteome</keyword>
<gene>
    <name evidence="1" type="ORF">PCOR1329_LOCUS51058</name>
</gene>
<organism evidence="1 2">
    <name type="scientific">Prorocentrum cordatum</name>
    <dbReference type="NCBI Taxonomy" id="2364126"/>
    <lineage>
        <taxon>Eukaryota</taxon>
        <taxon>Sar</taxon>
        <taxon>Alveolata</taxon>
        <taxon>Dinophyceae</taxon>
        <taxon>Prorocentrales</taxon>
        <taxon>Prorocentraceae</taxon>
        <taxon>Prorocentrum</taxon>
    </lineage>
</organism>
<evidence type="ECO:0008006" key="3">
    <source>
        <dbReference type="Google" id="ProtNLM"/>
    </source>
</evidence>
<evidence type="ECO:0000313" key="1">
    <source>
        <dbReference type="EMBL" id="CAK0862715.1"/>
    </source>
</evidence>
<dbReference type="EMBL" id="CAUYUJ010016188">
    <property type="protein sequence ID" value="CAK0862715.1"/>
    <property type="molecule type" value="Genomic_DNA"/>
</dbReference>
<sequence length="173" mass="19431">MSIRPSPPRRRFSNACNRGGVSWLQAFHYLQVIHTLAWTRTNTTTSHHVPEVVFEDPAALCCGLEEVAEAFRALRACSPEHIEEPLLTDAALLCAAGEAPAGVVCLQLRQRYFGRLEVRSAVLVDTDESGRITRFEERWNMAPLVTGALFQWTRRLNGKLSFALTPRLLRTPC</sequence>